<proteinExistence type="predicted"/>
<organism evidence="1 2">
    <name type="scientific">Araneus ventricosus</name>
    <name type="common">Orbweaver spider</name>
    <name type="synonym">Epeira ventricosa</name>
    <dbReference type="NCBI Taxonomy" id="182803"/>
    <lineage>
        <taxon>Eukaryota</taxon>
        <taxon>Metazoa</taxon>
        <taxon>Ecdysozoa</taxon>
        <taxon>Arthropoda</taxon>
        <taxon>Chelicerata</taxon>
        <taxon>Arachnida</taxon>
        <taxon>Araneae</taxon>
        <taxon>Araneomorphae</taxon>
        <taxon>Entelegynae</taxon>
        <taxon>Araneoidea</taxon>
        <taxon>Araneidae</taxon>
        <taxon>Araneus</taxon>
    </lineage>
</organism>
<evidence type="ECO:0000313" key="1">
    <source>
        <dbReference type="EMBL" id="GBM46047.1"/>
    </source>
</evidence>
<name>A0A4Y2FYF8_ARAVE</name>
<reference evidence="1 2" key="1">
    <citation type="journal article" date="2019" name="Sci. Rep.">
        <title>Orb-weaving spider Araneus ventricosus genome elucidates the spidroin gene catalogue.</title>
        <authorList>
            <person name="Kono N."/>
            <person name="Nakamura H."/>
            <person name="Ohtoshi R."/>
            <person name="Moran D.A.P."/>
            <person name="Shinohara A."/>
            <person name="Yoshida Y."/>
            <person name="Fujiwara M."/>
            <person name="Mori M."/>
            <person name="Tomita M."/>
            <person name="Arakawa K."/>
        </authorList>
    </citation>
    <scope>NUCLEOTIDE SEQUENCE [LARGE SCALE GENOMIC DNA]</scope>
</reference>
<comment type="caution">
    <text evidence="1">The sequence shown here is derived from an EMBL/GenBank/DDBJ whole genome shotgun (WGS) entry which is preliminary data.</text>
</comment>
<dbReference type="EMBL" id="BGPR01001121">
    <property type="protein sequence ID" value="GBM46047.1"/>
    <property type="molecule type" value="Genomic_DNA"/>
</dbReference>
<gene>
    <name evidence="1" type="ORF">AVEN_164058_1</name>
</gene>
<keyword evidence="2" id="KW-1185">Reference proteome</keyword>
<accession>A0A4Y2FYF8</accession>
<sequence length="175" mass="19426">MLKTVVCSTWNTTNGDTILKKQHTGILPIETQSLEKQHAGIIPIETQSLGKQHAGILLIETPSLEKQHAGILPIETQSLEKQHAGILLIETQSLEEQHAGILPIETQSLKKQHATCLRRSFYGYIQTIPSTVESIKRNTKRKSAQTLESSTLEVMGYPVWNTSTSSPLSNHATFF</sequence>
<dbReference type="Proteomes" id="UP000499080">
    <property type="component" value="Unassembled WGS sequence"/>
</dbReference>
<evidence type="ECO:0000313" key="2">
    <source>
        <dbReference type="Proteomes" id="UP000499080"/>
    </source>
</evidence>
<dbReference type="AlphaFoldDB" id="A0A4Y2FYF8"/>
<protein>
    <submittedName>
        <fullName evidence="1">Uncharacterized protein</fullName>
    </submittedName>
</protein>